<reference evidence="2" key="3">
    <citation type="submission" date="2015-04" db="UniProtKB">
        <authorList>
            <consortium name="EnsemblPlants"/>
        </authorList>
    </citation>
    <scope>IDENTIFICATION</scope>
</reference>
<feature type="compositionally biased region" description="Low complexity" evidence="1">
    <location>
        <begin position="44"/>
        <end position="61"/>
    </location>
</feature>
<proteinExistence type="predicted"/>
<keyword evidence="3" id="KW-1185">Reference proteome</keyword>
<accession>A0A0D9WDN7</accession>
<sequence>MASPDDATTMNAVDLGLATPPALRRQLSYNCSREPMNHERKLSHSYSSSAVSSPASSTTSSRKSYYHAAMSNKSSSCDSIPAVDVIPAPELEKQPSSASSYESFIQLEADDLNRISETQPPAVQTMSGGGGGGYDPGRLPSSMFRTHSMSPANNGGGDAGWSFNSSESLFSIPLSHSGDISGDLYYDAGAGGSGSFRRVASARHDPPPPAAGGGLCVSESCARCSSAGGKTRKSVRFASADEIVSVSISGESGSGINQSPIFPTLADALGEARALAAVERRKTTSSAAAATQGWCCLPTPPSVWWARCACRGGGCCGVFGCGDYCRC</sequence>
<reference evidence="2 3" key="1">
    <citation type="submission" date="2012-08" db="EMBL/GenBank/DDBJ databases">
        <title>Oryza genome evolution.</title>
        <authorList>
            <person name="Wing R.A."/>
        </authorList>
    </citation>
    <scope>NUCLEOTIDE SEQUENCE</scope>
</reference>
<reference evidence="3" key="2">
    <citation type="submission" date="2013-12" db="EMBL/GenBank/DDBJ databases">
        <authorList>
            <person name="Yu Y."/>
            <person name="Lee S."/>
            <person name="de Baynast K."/>
            <person name="Wissotski M."/>
            <person name="Liu L."/>
            <person name="Talag J."/>
            <person name="Goicoechea J."/>
            <person name="Angelova A."/>
            <person name="Jetty R."/>
            <person name="Kudrna D."/>
            <person name="Golser W."/>
            <person name="Rivera L."/>
            <person name="Zhang J."/>
            <person name="Wing R."/>
        </authorList>
    </citation>
    <scope>NUCLEOTIDE SEQUENCE</scope>
</reference>
<dbReference type="eggNOG" id="ENOG502T2IS">
    <property type="taxonomic scope" value="Eukaryota"/>
</dbReference>
<evidence type="ECO:0000313" key="2">
    <source>
        <dbReference type="EnsemblPlants" id="LPERR05G05280.1"/>
    </source>
</evidence>
<evidence type="ECO:0000256" key="1">
    <source>
        <dbReference type="SAM" id="MobiDB-lite"/>
    </source>
</evidence>
<dbReference type="Proteomes" id="UP000032180">
    <property type="component" value="Chromosome 5"/>
</dbReference>
<evidence type="ECO:0000313" key="3">
    <source>
        <dbReference type="Proteomes" id="UP000032180"/>
    </source>
</evidence>
<dbReference type="Gramene" id="LPERR05G05280.1">
    <property type="protein sequence ID" value="LPERR05G05280.1"/>
    <property type="gene ID" value="LPERR05G05280"/>
</dbReference>
<dbReference type="EnsemblPlants" id="LPERR05G05280.1">
    <property type="protein sequence ID" value="LPERR05G05280.1"/>
    <property type="gene ID" value="LPERR05G05280"/>
</dbReference>
<organism evidence="2 3">
    <name type="scientific">Leersia perrieri</name>
    <dbReference type="NCBI Taxonomy" id="77586"/>
    <lineage>
        <taxon>Eukaryota</taxon>
        <taxon>Viridiplantae</taxon>
        <taxon>Streptophyta</taxon>
        <taxon>Embryophyta</taxon>
        <taxon>Tracheophyta</taxon>
        <taxon>Spermatophyta</taxon>
        <taxon>Magnoliopsida</taxon>
        <taxon>Liliopsida</taxon>
        <taxon>Poales</taxon>
        <taxon>Poaceae</taxon>
        <taxon>BOP clade</taxon>
        <taxon>Oryzoideae</taxon>
        <taxon>Oryzeae</taxon>
        <taxon>Oryzinae</taxon>
        <taxon>Leersia</taxon>
    </lineage>
</organism>
<dbReference type="AlphaFoldDB" id="A0A0D9WDN7"/>
<feature type="region of interest" description="Disordered" evidence="1">
    <location>
        <begin position="30"/>
        <end position="61"/>
    </location>
</feature>
<name>A0A0D9WDN7_9ORYZ</name>
<dbReference type="HOGENOM" id="CLU_082877_0_0_1"/>
<protein>
    <submittedName>
        <fullName evidence="2">Uncharacterized protein</fullName>
    </submittedName>
</protein>